<dbReference type="GO" id="GO:0042148">
    <property type="term" value="P:DNA strand invasion"/>
    <property type="evidence" value="ECO:0007669"/>
    <property type="project" value="TreeGrafter"/>
</dbReference>
<dbReference type="GO" id="GO:0005524">
    <property type="term" value="F:ATP binding"/>
    <property type="evidence" value="ECO:0007669"/>
    <property type="project" value="InterPro"/>
</dbReference>
<organism evidence="4 5">
    <name type="scientific">Pisolithus microcarpus 441</name>
    <dbReference type="NCBI Taxonomy" id="765257"/>
    <lineage>
        <taxon>Eukaryota</taxon>
        <taxon>Fungi</taxon>
        <taxon>Dikarya</taxon>
        <taxon>Basidiomycota</taxon>
        <taxon>Agaricomycotina</taxon>
        <taxon>Agaricomycetes</taxon>
        <taxon>Agaricomycetidae</taxon>
        <taxon>Boletales</taxon>
        <taxon>Sclerodermatineae</taxon>
        <taxon>Pisolithaceae</taxon>
        <taxon>Pisolithus</taxon>
    </lineage>
</organism>
<dbReference type="PANTHER" id="PTHR46457:SF1">
    <property type="entry name" value="DNA REPAIR PROTEIN RAD51 HOMOLOG 4"/>
    <property type="match status" value="1"/>
</dbReference>
<feature type="domain" description="RecA family profile 1" evidence="3">
    <location>
        <begin position="87"/>
        <end position="195"/>
    </location>
</feature>
<dbReference type="InterPro" id="IPR013632">
    <property type="entry name" value="Rad51_C"/>
</dbReference>
<dbReference type="GO" id="GO:0000400">
    <property type="term" value="F:four-way junction DNA binding"/>
    <property type="evidence" value="ECO:0007669"/>
    <property type="project" value="TreeGrafter"/>
</dbReference>
<dbReference type="GO" id="GO:0005657">
    <property type="term" value="C:replication fork"/>
    <property type="evidence" value="ECO:0007669"/>
    <property type="project" value="TreeGrafter"/>
</dbReference>
<evidence type="ECO:0000313" key="5">
    <source>
        <dbReference type="Proteomes" id="UP000054018"/>
    </source>
</evidence>
<dbReference type="Pfam" id="PF08423">
    <property type="entry name" value="Rad51"/>
    <property type="match status" value="1"/>
</dbReference>
<reference evidence="4 5" key="1">
    <citation type="submission" date="2014-04" db="EMBL/GenBank/DDBJ databases">
        <authorList>
            <consortium name="DOE Joint Genome Institute"/>
            <person name="Kuo A."/>
            <person name="Kohler A."/>
            <person name="Costa M.D."/>
            <person name="Nagy L.G."/>
            <person name="Floudas D."/>
            <person name="Copeland A."/>
            <person name="Barry K.W."/>
            <person name="Cichocki N."/>
            <person name="Veneault-Fourrey C."/>
            <person name="LaButti K."/>
            <person name="Lindquist E.A."/>
            <person name="Lipzen A."/>
            <person name="Lundell T."/>
            <person name="Morin E."/>
            <person name="Murat C."/>
            <person name="Sun H."/>
            <person name="Tunlid A."/>
            <person name="Henrissat B."/>
            <person name="Grigoriev I.V."/>
            <person name="Hibbett D.S."/>
            <person name="Martin F."/>
            <person name="Nordberg H.P."/>
            <person name="Cantor M.N."/>
            <person name="Hua S.X."/>
        </authorList>
    </citation>
    <scope>NUCLEOTIDE SEQUENCE [LARGE SCALE GENOMIC DNA]</scope>
    <source>
        <strain evidence="4 5">441</strain>
    </source>
</reference>
<dbReference type="PROSITE" id="PS50162">
    <property type="entry name" value="RECA_2"/>
    <property type="match status" value="1"/>
</dbReference>
<dbReference type="InterPro" id="IPR027417">
    <property type="entry name" value="P-loop_NTPase"/>
</dbReference>
<evidence type="ECO:0000256" key="2">
    <source>
        <dbReference type="ARBA" id="ARBA00023242"/>
    </source>
</evidence>
<dbReference type="GO" id="GO:0140664">
    <property type="term" value="F:ATP-dependent DNA damage sensor activity"/>
    <property type="evidence" value="ECO:0007669"/>
    <property type="project" value="InterPro"/>
</dbReference>
<evidence type="ECO:0000256" key="1">
    <source>
        <dbReference type="ARBA" id="ARBA00004123"/>
    </source>
</evidence>
<gene>
    <name evidence="4" type="ORF">PISMIDRAFT_677165</name>
</gene>
<dbReference type="OrthoDB" id="336321at2759"/>
<dbReference type="Proteomes" id="UP000054018">
    <property type="component" value="Unassembled WGS sequence"/>
</dbReference>
<keyword evidence="2" id="KW-0539">Nucleus</keyword>
<keyword evidence="5" id="KW-1185">Reference proteome</keyword>
<dbReference type="GO" id="GO:0003697">
    <property type="term" value="F:single-stranded DNA binding"/>
    <property type="evidence" value="ECO:0007669"/>
    <property type="project" value="TreeGrafter"/>
</dbReference>
<reference evidence="5" key="2">
    <citation type="submission" date="2015-01" db="EMBL/GenBank/DDBJ databases">
        <title>Evolutionary Origins and Diversification of the Mycorrhizal Mutualists.</title>
        <authorList>
            <consortium name="DOE Joint Genome Institute"/>
            <consortium name="Mycorrhizal Genomics Consortium"/>
            <person name="Kohler A."/>
            <person name="Kuo A."/>
            <person name="Nagy L.G."/>
            <person name="Floudas D."/>
            <person name="Copeland A."/>
            <person name="Barry K.W."/>
            <person name="Cichocki N."/>
            <person name="Veneault-Fourrey C."/>
            <person name="LaButti K."/>
            <person name="Lindquist E.A."/>
            <person name="Lipzen A."/>
            <person name="Lundell T."/>
            <person name="Morin E."/>
            <person name="Murat C."/>
            <person name="Riley R."/>
            <person name="Ohm R."/>
            <person name="Sun H."/>
            <person name="Tunlid A."/>
            <person name="Henrissat B."/>
            <person name="Grigoriev I.V."/>
            <person name="Hibbett D.S."/>
            <person name="Martin F."/>
        </authorList>
    </citation>
    <scope>NUCLEOTIDE SEQUENCE [LARGE SCALE GENOMIC DNA]</scope>
    <source>
        <strain evidence="5">441</strain>
    </source>
</reference>
<evidence type="ECO:0000259" key="3">
    <source>
        <dbReference type="PROSITE" id="PS50162"/>
    </source>
</evidence>
<dbReference type="GO" id="GO:0007131">
    <property type="term" value="P:reciprocal meiotic recombination"/>
    <property type="evidence" value="ECO:0007669"/>
    <property type="project" value="TreeGrafter"/>
</dbReference>
<sequence>MRLRTLVPTIPADLVSAFESCGIKTDTDLLFFDGSNLELLAKLPRGLVTCTRELDKYVSLVAERASAPAIRGDEEVEVVLRKQRENAFLELSSGVRELDELVGGFGGGRVFEISGEQGSGKTALALQISLRLLIAQPNTSVLWIDTCGDFSVGRTARVASELGAEVTFFFVCNCTKNHRANTTERMFQTSLNDSR</sequence>
<dbReference type="STRING" id="765257.A0A0D0A0G7"/>
<dbReference type="GO" id="GO:0033063">
    <property type="term" value="C:Rad51B-Rad51C-Rad51D-XRCC2 complex"/>
    <property type="evidence" value="ECO:0007669"/>
    <property type="project" value="TreeGrafter"/>
</dbReference>
<dbReference type="InterPro" id="IPR020588">
    <property type="entry name" value="RecA_ATP-bd"/>
</dbReference>
<dbReference type="GO" id="GO:0000723">
    <property type="term" value="P:telomere maintenance"/>
    <property type="evidence" value="ECO:0007669"/>
    <property type="project" value="TreeGrafter"/>
</dbReference>
<name>A0A0D0A0G7_9AGAM</name>
<dbReference type="GO" id="GO:0005815">
    <property type="term" value="C:microtubule organizing center"/>
    <property type="evidence" value="ECO:0007669"/>
    <property type="project" value="TreeGrafter"/>
</dbReference>
<dbReference type="SUPFAM" id="SSF52540">
    <property type="entry name" value="P-loop containing nucleoside triphosphate hydrolases"/>
    <property type="match status" value="1"/>
</dbReference>
<accession>A0A0D0A0G7</accession>
<proteinExistence type="predicted"/>
<dbReference type="InterPro" id="IPR051988">
    <property type="entry name" value="HRR_RAD51_Paralog"/>
</dbReference>
<dbReference type="PANTHER" id="PTHR46457">
    <property type="entry name" value="DNA REPAIR PROTEIN RAD51 HOMOLOG 4"/>
    <property type="match status" value="1"/>
</dbReference>
<dbReference type="Gene3D" id="3.40.50.300">
    <property type="entry name" value="P-loop containing nucleotide triphosphate hydrolases"/>
    <property type="match status" value="1"/>
</dbReference>
<dbReference type="GO" id="GO:0000724">
    <property type="term" value="P:double-strand break repair via homologous recombination"/>
    <property type="evidence" value="ECO:0007669"/>
    <property type="project" value="TreeGrafter"/>
</dbReference>
<evidence type="ECO:0000313" key="4">
    <source>
        <dbReference type="EMBL" id="KIK25528.1"/>
    </source>
</evidence>
<dbReference type="EMBL" id="KN833707">
    <property type="protein sequence ID" value="KIK25528.1"/>
    <property type="molecule type" value="Genomic_DNA"/>
</dbReference>
<dbReference type="HOGENOM" id="CLU_1396855_0_0_1"/>
<comment type="subcellular location">
    <subcellularLocation>
        <location evidence="1">Nucleus</location>
    </subcellularLocation>
</comment>
<dbReference type="AlphaFoldDB" id="A0A0D0A0G7"/>
<protein>
    <recommendedName>
        <fullName evidence="3">RecA family profile 1 domain-containing protein</fullName>
    </recommendedName>
</protein>